<dbReference type="STRING" id="237631.A0A0D1DYY0"/>
<dbReference type="Pfam" id="PF08573">
    <property type="entry name" value="SAE2"/>
    <property type="match status" value="1"/>
</dbReference>
<dbReference type="AlphaFoldDB" id="A0A0D1DYY0"/>
<dbReference type="GO" id="GO:0005634">
    <property type="term" value="C:nucleus"/>
    <property type="evidence" value="ECO:0007669"/>
    <property type="project" value="UniProtKB-SubCell"/>
</dbReference>
<keyword evidence="7" id="KW-1185">Reference proteome</keyword>
<feature type="compositionally biased region" description="Polar residues" evidence="4">
    <location>
        <begin position="248"/>
        <end position="258"/>
    </location>
</feature>
<dbReference type="KEGG" id="uma:UMAG_11475"/>
<dbReference type="GeneID" id="23567354"/>
<dbReference type="InterPro" id="IPR013882">
    <property type="entry name" value="Ctp1_C"/>
</dbReference>
<evidence type="ECO:0000313" key="7">
    <source>
        <dbReference type="Proteomes" id="UP000000561"/>
    </source>
</evidence>
<dbReference type="GO" id="GO:0006281">
    <property type="term" value="P:DNA repair"/>
    <property type="evidence" value="ECO:0007669"/>
    <property type="project" value="InterPro"/>
</dbReference>
<evidence type="ECO:0000256" key="2">
    <source>
        <dbReference type="ARBA" id="ARBA00022763"/>
    </source>
</evidence>
<proteinExistence type="predicted"/>
<evidence type="ECO:0000259" key="5">
    <source>
        <dbReference type="Pfam" id="PF08573"/>
    </source>
</evidence>
<feature type="domain" description="DNA endonuclease activator Ctp1 C-terminal" evidence="5">
    <location>
        <begin position="341"/>
        <end position="368"/>
    </location>
</feature>
<reference evidence="6 7" key="1">
    <citation type="journal article" date="2006" name="Nature">
        <title>Insights from the genome of the biotrophic fungal plant pathogen Ustilago maydis.</title>
        <authorList>
            <person name="Kamper J."/>
            <person name="Kahmann R."/>
            <person name="Bolker M."/>
            <person name="Ma L.J."/>
            <person name="Brefort T."/>
            <person name="Saville B.J."/>
            <person name="Banuett F."/>
            <person name="Kronstad J.W."/>
            <person name="Gold S.E."/>
            <person name="Muller O."/>
            <person name="Perlin M.H."/>
            <person name="Wosten H.A."/>
            <person name="de Vries R."/>
            <person name="Ruiz-Herrera J."/>
            <person name="Reynaga-Pena C.G."/>
            <person name="Snetselaar K."/>
            <person name="McCann M."/>
            <person name="Perez-Martin J."/>
            <person name="Feldbrugge M."/>
            <person name="Basse C.W."/>
            <person name="Steinberg G."/>
            <person name="Ibeas J.I."/>
            <person name="Holloman W."/>
            <person name="Guzman P."/>
            <person name="Farman M."/>
            <person name="Stajich J.E."/>
            <person name="Sentandreu R."/>
            <person name="Gonzalez-Prieto J.M."/>
            <person name="Kennell J.C."/>
            <person name="Molina L."/>
            <person name="Schirawski J."/>
            <person name="Mendoza-Mendoza A."/>
            <person name="Greilinger D."/>
            <person name="Munch K."/>
            <person name="Rossel N."/>
            <person name="Scherer M."/>
            <person name="Vranes M."/>
            <person name="Ladendorf O."/>
            <person name="Vincon V."/>
            <person name="Fuchs U."/>
            <person name="Sandrock B."/>
            <person name="Meng S."/>
            <person name="Ho E.C."/>
            <person name="Cahill M.J."/>
            <person name="Boyce K.J."/>
            <person name="Klose J."/>
            <person name="Klosterman S.J."/>
            <person name="Deelstra H.J."/>
            <person name="Ortiz-Castellanos L."/>
            <person name="Li W."/>
            <person name="Sanchez-Alonso P."/>
            <person name="Schreier P.H."/>
            <person name="Hauser-Hahn I."/>
            <person name="Vaupel M."/>
            <person name="Koopmann E."/>
            <person name="Friedrich G."/>
            <person name="Voss H."/>
            <person name="Schluter T."/>
            <person name="Margolis J."/>
            <person name="Platt D."/>
            <person name="Swimmer C."/>
            <person name="Gnirke A."/>
            <person name="Chen F."/>
            <person name="Vysotskaia V."/>
            <person name="Mannhaupt G."/>
            <person name="Guldener U."/>
            <person name="Munsterkotter M."/>
            <person name="Haase D."/>
            <person name="Oesterheld M."/>
            <person name="Mewes H.W."/>
            <person name="Mauceli E.W."/>
            <person name="DeCaprio D."/>
            <person name="Wade C.M."/>
            <person name="Butler J."/>
            <person name="Young S."/>
            <person name="Jaffe D.B."/>
            <person name="Calvo S."/>
            <person name="Nusbaum C."/>
            <person name="Galagan J."/>
            <person name="Birren B.W."/>
        </authorList>
    </citation>
    <scope>NUCLEOTIDE SEQUENCE [LARGE SCALE GENOMIC DNA]</scope>
    <source>
        <strain evidence="7">DSM 14603 / FGSC 9021 / UM521</strain>
    </source>
</reference>
<dbReference type="Proteomes" id="UP000000561">
    <property type="component" value="Chromosome 7"/>
</dbReference>
<feature type="region of interest" description="Disordered" evidence="4">
    <location>
        <begin position="184"/>
        <end position="278"/>
    </location>
</feature>
<dbReference type="RefSeq" id="XP_011389533.1">
    <property type="nucleotide sequence ID" value="XM_011391231.1"/>
</dbReference>
<evidence type="ECO:0000313" key="6">
    <source>
        <dbReference type="EMBL" id="KIS68841.1"/>
    </source>
</evidence>
<evidence type="ECO:0000256" key="4">
    <source>
        <dbReference type="SAM" id="MobiDB-lite"/>
    </source>
</evidence>
<dbReference type="OrthoDB" id="5801062at2759"/>
<evidence type="ECO:0000256" key="3">
    <source>
        <dbReference type="ARBA" id="ARBA00023242"/>
    </source>
</evidence>
<name>A0A0D1DYY0_MYCMD</name>
<comment type="subcellular location">
    <subcellularLocation>
        <location evidence="1">Nucleus</location>
    </subcellularLocation>
</comment>
<accession>A0A0D1DYY0</accession>
<keyword evidence="2" id="KW-0227">DNA damage</keyword>
<dbReference type="VEuPathDB" id="FungiDB:UMAG_11475"/>
<sequence>MSGLKRKRGDAIRGCRDGGNADSDRGITDTDAGALLERTLAELRSSTKRIETLVHTVRTTTPRSPLMALRAPVQPTHASGAPPRLLAQCSCSCSCSELQAQLAALREQVAQHTRDRQAWKAFKAWWLDSLAKRQRRASRAKMSKRTPTEHANMRQSALHSMVAKLDEQTKRIWLDAGIVSREQVGEVDQDSSVNEAGQDDRQVQASNVQRATNEVISAHVSHQQSDCNANGTNHQQRNHQQRPCHPETPNSASDTACQPTGAVHRQHPRHLAQAGATSRTCLDHHRTAGAHIDSTPIRNRVARPTLIASSCPDCSLFYTHLNQLNPPTTQPQRQGDTSCIASSRHRSTLPRATTPDGYWNIAFPDTQQVQHINALAQTRRPPPRRSSPHHLHS</sequence>
<evidence type="ECO:0000256" key="1">
    <source>
        <dbReference type="ARBA" id="ARBA00004123"/>
    </source>
</evidence>
<keyword evidence="3" id="KW-0539">Nucleus</keyword>
<organism evidence="6 7">
    <name type="scientific">Mycosarcoma maydis</name>
    <name type="common">Corn smut fungus</name>
    <name type="synonym">Ustilago maydis</name>
    <dbReference type="NCBI Taxonomy" id="5270"/>
    <lineage>
        <taxon>Eukaryota</taxon>
        <taxon>Fungi</taxon>
        <taxon>Dikarya</taxon>
        <taxon>Basidiomycota</taxon>
        <taxon>Ustilaginomycotina</taxon>
        <taxon>Ustilaginomycetes</taxon>
        <taxon>Ustilaginales</taxon>
        <taxon>Ustilaginaceae</taxon>
        <taxon>Mycosarcoma</taxon>
    </lineage>
</organism>
<protein>
    <recommendedName>
        <fullName evidence="5">DNA endonuclease activator Ctp1 C-terminal domain-containing protein</fullName>
    </recommendedName>
</protein>
<feature type="region of interest" description="Disordered" evidence="4">
    <location>
        <begin position="1"/>
        <end position="28"/>
    </location>
</feature>
<gene>
    <name evidence="6" type="ORF">UMAG_11475</name>
</gene>
<dbReference type="InParanoid" id="A0A0D1DYY0"/>
<feature type="compositionally biased region" description="Polar residues" evidence="4">
    <location>
        <begin position="203"/>
        <end position="235"/>
    </location>
</feature>
<dbReference type="EMBL" id="CM003146">
    <property type="protein sequence ID" value="KIS68841.1"/>
    <property type="molecule type" value="Genomic_DNA"/>
</dbReference>